<reference evidence="7" key="1">
    <citation type="journal article" date="2021" name="PeerJ">
        <title>Extensive microbial diversity within the chicken gut microbiome revealed by metagenomics and culture.</title>
        <authorList>
            <person name="Gilroy R."/>
            <person name="Ravi A."/>
            <person name="Getino M."/>
            <person name="Pursley I."/>
            <person name="Horton D.L."/>
            <person name="Alikhan N.F."/>
            <person name="Baker D."/>
            <person name="Gharbi K."/>
            <person name="Hall N."/>
            <person name="Watson M."/>
            <person name="Adriaenssens E.M."/>
            <person name="Foster-Nyarko E."/>
            <person name="Jarju S."/>
            <person name="Secka A."/>
            <person name="Antonio M."/>
            <person name="Oren A."/>
            <person name="Chaudhuri R.R."/>
            <person name="La Ragione R."/>
            <person name="Hildebrand F."/>
            <person name="Pallen M.J."/>
        </authorList>
    </citation>
    <scope>NUCLEOTIDE SEQUENCE</scope>
    <source>
        <strain evidence="7">ChiBcec2-3848</strain>
    </source>
</reference>
<keyword evidence="5" id="KW-1133">Transmembrane helix</keyword>
<evidence type="ECO:0000256" key="1">
    <source>
        <dbReference type="ARBA" id="ARBA00004651"/>
    </source>
</evidence>
<evidence type="ECO:0000256" key="6">
    <source>
        <dbReference type="ARBA" id="ARBA00023136"/>
    </source>
</evidence>
<sequence>MKNIQIKKLLLSNFPYVICFYIVDKGAWLFRHCTGDSWIVRMGVMLSNFKLAFVSWLPSIHLYDLLAGAAAAVLLKLIVVYRGKNAKKFRQGEEYGSARWGTAKDIEPFMDPVFENNIILTQTERLTMNSRPKLPKYARNKNVIVIGGSGSGKTRFYVKPQLMQMTDHVSYVVTDPKGTIIVECGRMLVNHGYQIKVLNTINFSKSMHFNPFHYIRSERDVLKLVNTIIANTKGEGEKATEDFWVKAERLLYTALIGYIWYEAPEEEQNFSTLLEFINASETREEDEDFKNAVDELFEELEAENPEHFAVRQYRKYKLAAGKTAKSILISCGARLAPFDIAELRELTSYDELELDKLGDRKTAMFVIISDTDDTFNFIVAIMYTQLFNLLCDKADDVYGGRLPYHVRLLLDEFSNIGQIPKFDKLIATIRSREISASIILQSQSQLKTIYKDAAETILGNCDTMLFLGGKESSTLKEISETLGKETIDLYNTSDTRGQSRSYGLNYQKTGKELMSRDELAVMDGNKCILQLRGVRPFYSDKYDITRHKRYKELSDFNKKNEFHVEDYLEHKLVLPLDQEFELYEYEVSPEEAEAAEKEEYSSVD</sequence>
<dbReference type="AlphaFoldDB" id="A0A9D2PNT4"/>
<evidence type="ECO:0000256" key="4">
    <source>
        <dbReference type="ARBA" id="ARBA00022692"/>
    </source>
</evidence>
<gene>
    <name evidence="7" type="ORF">H9753_12660</name>
</gene>
<comment type="subcellular location">
    <subcellularLocation>
        <location evidence="1">Cell membrane</location>
        <topology evidence="1">Multi-pass membrane protein</topology>
    </subcellularLocation>
</comment>
<comment type="similarity">
    <text evidence="2">Belongs to the VirD4/TraG family.</text>
</comment>
<dbReference type="NCBIfam" id="NF045973">
    <property type="entry name" value="conju_CD1115"/>
    <property type="match status" value="1"/>
</dbReference>
<protein>
    <submittedName>
        <fullName evidence="7">Type IV secretory system conjugative DNA transfer family protein</fullName>
    </submittedName>
</protein>
<reference evidence="7" key="2">
    <citation type="submission" date="2021-04" db="EMBL/GenBank/DDBJ databases">
        <authorList>
            <person name="Gilroy R."/>
        </authorList>
    </citation>
    <scope>NUCLEOTIDE SEQUENCE</scope>
    <source>
        <strain evidence="7">ChiBcec2-3848</strain>
    </source>
</reference>
<dbReference type="InterPro" id="IPR051539">
    <property type="entry name" value="T4SS-coupling_protein"/>
</dbReference>
<dbReference type="InterPro" id="IPR003688">
    <property type="entry name" value="TraG/VirD4"/>
</dbReference>
<dbReference type="CDD" id="cd01127">
    <property type="entry name" value="TrwB_TraG_TraD_VirD4"/>
    <property type="match status" value="1"/>
</dbReference>
<organism evidence="7 8">
    <name type="scientific">Candidatus Blautia merdavium</name>
    <dbReference type="NCBI Taxonomy" id="2838494"/>
    <lineage>
        <taxon>Bacteria</taxon>
        <taxon>Bacillati</taxon>
        <taxon>Bacillota</taxon>
        <taxon>Clostridia</taxon>
        <taxon>Lachnospirales</taxon>
        <taxon>Lachnospiraceae</taxon>
        <taxon>Blautia</taxon>
    </lineage>
</organism>
<dbReference type="Proteomes" id="UP000823886">
    <property type="component" value="Unassembled WGS sequence"/>
</dbReference>
<dbReference type="PANTHER" id="PTHR37937">
    <property type="entry name" value="CONJUGATIVE TRANSFER: DNA TRANSPORT"/>
    <property type="match status" value="1"/>
</dbReference>
<evidence type="ECO:0000313" key="7">
    <source>
        <dbReference type="EMBL" id="HJC64447.1"/>
    </source>
</evidence>
<keyword evidence="4" id="KW-0812">Transmembrane</keyword>
<dbReference type="Pfam" id="PF02534">
    <property type="entry name" value="T4SS-DNA_transf"/>
    <property type="match status" value="1"/>
</dbReference>
<proteinExistence type="inferred from homology"/>
<dbReference type="PANTHER" id="PTHR37937:SF1">
    <property type="entry name" value="CONJUGATIVE TRANSFER: DNA TRANSPORT"/>
    <property type="match status" value="1"/>
</dbReference>
<accession>A0A9D2PNT4</accession>
<dbReference type="EMBL" id="DWVZ01000172">
    <property type="protein sequence ID" value="HJC64447.1"/>
    <property type="molecule type" value="Genomic_DNA"/>
</dbReference>
<comment type="caution">
    <text evidence="7">The sequence shown here is derived from an EMBL/GenBank/DDBJ whole genome shotgun (WGS) entry which is preliminary data.</text>
</comment>
<dbReference type="SUPFAM" id="SSF52540">
    <property type="entry name" value="P-loop containing nucleoside triphosphate hydrolases"/>
    <property type="match status" value="1"/>
</dbReference>
<evidence type="ECO:0000313" key="8">
    <source>
        <dbReference type="Proteomes" id="UP000823886"/>
    </source>
</evidence>
<dbReference type="InterPro" id="IPR027417">
    <property type="entry name" value="P-loop_NTPase"/>
</dbReference>
<evidence type="ECO:0000256" key="5">
    <source>
        <dbReference type="ARBA" id="ARBA00022989"/>
    </source>
</evidence>
<name>A0A9D2PNT4_9FIRM</name>
<keyword evidence="3" id="KW-1003">Cell membrane</keyword>
<dbReference type="Gene3D" id="3.40.50.300">
    <property type="entry name" value="P-loop containing nucleotide triphosphate hydrolases"/>
    <property type="match status" value="1"/>
</dbReference>
<evidence type="ECO:0000256" key="3">
    <source>
        <dbReference type="ARBA" id="ARBA00022475"/>
    </source>
</evidence>
<evidence type="ECO:0000256" key="2">
    <source>
        <dbReference type="ARBA" id="ARBA00008806"/>
    </source>
</evidence>
<keyword evidence="6" id="KW-0472">Membrane</keyword>
<dbReference type="GO" id="GO:0005886">
    <property type="term" value="C:plasma membrane"/>
    <property type="evidence" value="ECO:0007669"/>
    <property type="project" value="UniProtKB-SubCell"/>
</dbReference>